<reference evidence="1" key="1">
    <citation type="submission" date="2020-07" db="EMBL/GenBank/DDBJ databases">
        <authorList>
            <person name="Nazaruddin N."/>
        </authorList>
    </citation>
    <scope>NUCLEOTIDE SEQUENCE</scope>
</reference>
<organism evidence="1 2">
    <name type="scientific">Heterotrigona itama</name>
    <dbReference type="NCBI Taxonomy" id="395501"/>
    <lineage>
        <taxon>Eukaryota</taxon>
        <taxon>Metazoa</taxon>
        <taxon>Ecdysozoa</taxon>
        <taxon>Arthropoda</taxon>
        <taxon>Hexapoda</taxon>
        <taxon>Insecta</taxon>
        <taxon>Pterygota</taxon>
        <taxon>Neoptera</taxon>
        <taxon>Endopterygota</taxon>
        <taxon>Hymenoptera</taxon>
        <taxon>Apocrita</taxon>
        <taxon>Aculeata</taxon>
        <taxon>Apoidea</taxon>
        <taxon>Anthophila</taxon>
        <taxon>Apidae</taxon>
        <taxon>Heterotrigona</taxon>
    </lineage>
</organism>
<protein>
    <submittedName>
        <fullName evidence="1">Uncharacterized protein</fullName>
    </submittedName>
</protein>
<feature type="non-terminal residue" evidence="1">
    <location>
        <position position="1"/>
    </location>
</feature>
<comment type="caution">
    <text evidence="1">The sequence shown here is derived from an EMBL/GenBank/DDBJ whole genome shotgun (WGS) entry which is preliminary data.</text>
</comment>
<proteinExistence type="predicted"/>
<accession>A0A6V7HKJ1</accession>
<gene>
    <name evidence="1" type="ORF">MHI_LOCUS997909</name>
</gene>
<name>A0A6V7HKJ1_9HYME</name>
<keyword evidence="2" id="KW-1185">Reference proteome</keyword>
<dbReference type="EMBL" id="CAJDYZ010013681">
    <property type="protein sequence ID" value="CAD1481242.1"/>
    <property type="molecule type" value="Genomic_DNA"/>
</dbReference>
<evidence type="ECO:0000313" key="1">
    <source>
        <dbReference type="EMBL" id="CAD1481242.1"/>
    </source>
</evidence>
<dbReference type="Proteomes" id="UP000752696">
    <property type="component" value="Unassembled WGS sequence"/>
</dbReference>
<dbReference type="AlphaFoldDB" id="A0A6V7HKJ1"/>
<feature type="non-terminal residue" evidence="1">
    <location>
        <position position="37"/>
    </location>
</feature>
<sequence>TTQAKQTINLLLLLSNNFYPVIPYRRIQKESDELLYK</sequence>
<evidence type="ECO:0000313" key="2">
    <source>
        <dbReference type="Proteomes" id="UP000752696"/>
    </source>
</evidence>